<dbReference type="InterPro" id="IPR009609">
    <property type="entry name" value="Phosphonate_metab_PhnG"/>
</dbReference>
<dbReference type="GO" id="GO:0019634">
    <property type="term" value="P:organic phosphonate metabolic process"/>
    <property type="evidence" value="ECO:0007669"/>
    <property type="project" value="InterPro"/>
</dbReference>
<dbReference type="Proteomes" id="UP000294543">
    <property type="component" value="Unassembled WGS sequence"/>
</dbReference>
<evidence type="ECO:0000313" key="2">
    <source>
        <dbReference type="Proteomes" id="UP000294543"/>
    </source>
</evidence>
<comment type="caution">
    <text evidence="1">The sequence shown here is derived from an EMBL/GenBank/DDBJ whole genome shotgun (WGS) entry which is preliminary data.</text>
</comment>
<dbReference type="Pfam" id="PF06754">
    <property type="entry name" value="PhnG"/>
    <property type="match status" value="1"/>
</dbReference>
<reference evidence="1 2" key="1">
    <citation type="submission" date="2019-03" db="EMBL/GenBank/DDBJ databases">
        <title>Draft genome sequences of novel Actinobacteria.</title>
        <authorList>
            <person name="Sahin N."/>
            <person name="Ay H."/>
            <person name="Saygin H."/>
        </authorList>
    </citation>
    <scope>NUCLEOTIDE SEQUENCE [LARGE SCALE GENOMIC DNA]</scope>
    <source>
        <strain evidence="1 2">KC712</strain>
    </source>
</reference>
<evidence type="ECO:0000313" key="1">
    <source>
        <dbReference type="EMBL" id="TDD03732.1"/>
    </source>
</evidence>
<keyword evidence="2" id="KW-1185">Reference proteome</keyword>
<name>A0A4R4VEG1_9ACTN</name>
<dbReference type="AlphaFoldDB" id="A0A4R4VEG1"/>
<proteinExistence type="predicted"/>
<dbReference type="OrthoDB" id="3732539at2"/>
<sequence length="146" mass="15244">MTEVLTSEERAELLAAATPDELLPLAERLLQAGDLGEPAVLHPPETGMVMLTVREPVAEERFHLGEVLVTSCTVEVAGAAGWNMRGGDDRVAALAAALLDAVAAAGLPAAGEVNALCASVAERRAREEAAEWAEVSATRVAFEELT</sequence>
<protein>
    <submittedName>
        <fullName evidence="1">Phosphonate C-P lyase system protein PhnG</fullName>
    </submittedName>
</protein>
<dbReference type="NCBIfam" id="TIGR03293">
    <property type="entry name" value="PhnG_redo"/>
    <property type="match status" value="1"/>
</dbReference>
<accession>A0A4R4VEG1</accession>
<dbReference type="RefSeq" id="WP_132520053.1">
    <property type="nucleotide sequence ID" value="NZ_SMKP01000321.1"/>
</dbReference>
<dbReference type="GO" id="GO:0015716">
    <property type="term" value="P:organic phosphonate transport"/>
    <property type="evidence" value="ECO:0007669"/>
    <property type="project" value="InterPro"/>
</dbReference>
<keyword evidence="1" id="KW-0456">Lyase</keyword>
<gene>
    <name evidence="1" type="primary">phnG</name>
    <name evidence="1" type="ORF">E1294_50540</name>
</gene>
<dbReference type="GO" id="GO:0016829">
    <property type="term" value="F:lyase activity"/>
    <property type="evidence" value="ECO:0007669"/>
    <property type="project" value="UniProtKB-KW"/>
</dbReference>
<dbReference type="EMBL" id="SMKP01000321">
    <property type="protein sequence ID" value="TDD03732.1"/>
    <property type="molecule type" value="Genomic_DNA"/>
</dbReference>
<organism evidence="1 2">
    <name type="scientific">Nonomuraea diastatica</name>
    <dbReference type="NCBI Taxonomy" id="1848329"/>
    <lineage>
        <taxon>Bacteria</taxon>
        <taxon>Bacillati</taxon>
        <taxon>Actinomycetota</taxon>
        <taxon>Actinomycetes</taxon>
        <taxon>Streptosporangiales</taxon>
        <taxon>Streptosporangiaceae</taxon>
        <taxon>Nonomuraea</taxon>
    </lineage>
</organism>